<evidence type="ECO:0000256" key="8">
    <source>
        <dbReference type="PROSITE-ProRule" id="PRU01360"/>
    </source>
</evidence>
<evidence type="ECO:0000259" key="12">
    <source>
        <dbReference type="Pfam" id="PF07715"/>
    </source>
</evidence>
<proteinExistence type="inferred from homology"/>
<reference evidence="13 14" key="1">
    <citation type="journal article" date="2009" name="Stand. Genomic Sci.">
        <title>Complete genome sequence of Pedobacter heparinus type strain (HIM 762-3).</title>
        <authorList>
            <person name="Han C."/>
            <person name="Spring S."/>
            <person name="Lapidus A."/>
            <person name="Del Rio T.G."/>
            <person name="Tice H."/>
            <person name="Copeland A."/>
            <person name="Cheng J.F."/>
            <person name="Lucas S."/>
            <person name="Chen F."/>
            <person name="Nolan M."/>
            <person name="Bruce D."/>
            <person name="Goodwin L."/>
            <person name="Pitluck S."/>
            <person name="Ivanova N."/>
            <person name="Mavromatis K."/>
            <person name="Mikhailova N."/>
            <person name="Pati A."/>
            <person name="Chen A."/>
            <person name="Palaniappan K."/>
            <person name="Land M."/>
            <person name="Hauser L."/>
            <person name="Chang Y.J."/>
            <person name="Jeffries C.C."/>
            <person name="Saunders E."/>
            <person name="Chertkov O."/>
            <person name="Brettin T."/>
            <person name="Goker M."/>
            <person name="Rohde M."/>
            <person name="Bristow J."/>
            <person name="Eisen J.A."/>
            <person name="Markowitz V."/>
            <person name="Hugenholtz P."/>
            <person name="Kyrpides N.C."/>
            <person name="Klenk H.P."/>
            <person name="Detter J.C."/>
        </authorList>
    </citation>
    <scope>NUCLEOTIDE SEQUENCE [LARGE SCALE GENOMIC DNA]</scope>
    <source>
        <strain evidence="14">ATCC 13125 / DSM 2366 / CIP 104194 / JCM 7457 / NBRC 12017 / NCIMB 9290 / NRRL B-14731 / HIM 762-3</strain>
    </source>
</reference>
<dbReference type="Pfam" id="PF13715">
    <property type="entry name" value="CarbopepD_reg_2"/>
    <property type="match status" value="1"/>
</dbReference>
<keyword evidence="14" id="KW-1185">Reference proteome</keyword>
<sequence length="1036" mass="115372">MKKAILIFTWVFSLLLFQKALAQTVNIRGKITEAGIPLPGVGVKVKNSKVATVTDSNGEFLIKASGTDVLILSFIGFSTKEVSIKGRTFITESMEADKQQLDEVLVVGYGVQKKITSTGAITSVSGADLVRAPVAGISNALIGLSSGIQAIQSSGEFGSDKAQIRIRGMATLNAGGRDPLIMVDGVERETYNNIDPNEIESINILKDASSTAVYGVRGANGVIIITTKQGKIGTPVVNFTGNVAAVQPIILPKYLNSYDYAVLRNEAETNMGKVPTFSEEDLRLYKSGEDPIFHPSKDWIKELISPVSFQQRYNANISGGTEKLRYFTSFGYFNQGGAYNQPEQDFGLPYKHKYDNYTIRMNFDFDLTKDLSMSVKLGEQITDNVAPNGGAYSAIDRAANASPMSSPAFVDGKYIEGVIGLPSGVPHFNPWGQPGLTSSGGGFITEMFANTLNTNLSINYKLDRITRGLSVRAMGAYDTYYLKTAVRSKYFPAYTVMKNTASPGGYILYQSKEEGPYYGLSEGINDSRRDKFRKMYGELAIDYKRSFEGGHNVSGLLLANLQKAYFPDLAYKLPTGYLGFVSRVTYDYKNRYLAEFNMGYNGSENFPEGKRFGLFPSYSLGWVATEEPFIRKNKWLSFLKIRGSYGEVGNDKIGGKRYLYLDGPYALGNGGFQKVVFGQQGTNMAVYNVYTEGALGNPDVTWETAVKYNIGAELRFFSDRLSLTGDYFEEKRDNILWTLSTVPELVSAELPAANIGKVKNHGYELELGYKDQVGSLNYWLKGAYSFARNKIIYQDEPTRVYEWLQRTGRPIDQYFGLTFEGFYNTQAEIDDPNRPKSQWEGTGLKPGDMKYKDLNGDGKITTDDMGNIGYSSSPEINYSISGGVSWKGFDLAVLFQGTDHVSVSFSNTAAYPFVSDWSAAQEWHLERWTPERYANGDKIDFPRVELSPDKQHNYQPSSFWVQDASYFRFKNIELGYRFATKALQRVGLSSMRVFVSGNNLITWTDLKYSKDPDARELWGRVTPPNRVFNCGVNFQF</sequence>
<comment type="similarity">
    <text evidence="8 9">Belongs to the TonB-dependent receptor family.</text>
</comment>
<keyword evidence="2 8" id="KW-0813">Transport</keyword>
<dbReference type="PROSITE" id="PS52016">
    <property type="entry name" value="TONB_DEPENDENT_REC_3"/>
    <property type="match status" value="1"/>
</dbReference>
<keyword evidence="13" id="KW-0675">Receptor</keyword>
<evidence type="ECO:0000256" key="7">
    <source>
        <dbReference type="ARBA" id="ARBA00023237"/>
    </source>
</evidence>
<dbReference type="Proteomes" id="UP000000852">
    <property type="component" value="Chromosome"/>
</dbReference>
<feature type="chain" id="PRO_5002974303" evidence="10">
    <location>
        <begin position="23"/>
        <end position="1036"/>
    </location>
</feature>
<organism evidence="13 14">
    <name type="scientific">Pedobacter heparinus (strain ATCC 13125 / DSM 2366 / CIP 104194 / JCM 7457 / NBRC 12017 / NCIMB 9290 / NRRL B-14731 / HIM 762-3)</name>
    <dbReference type="NCBI Taxonomy" id="485917"/>
    <lineage>
        <taxon>Bacteria</taxon>
        <taxon>Pseudomonadati</taxon>
        <taxon>Bacteroidota</taxon>
        <taxon>Sphingobacteriia</taxon>
        <taxon>Sphingobacteriales</taxon>
        <taxon>Sphingobacteriaceae</taxon>
        <taxon>Pedobacter</taxon>
    </lineage>
</organism>
<keyword evidence="5 9" id="KW-0798">TonB box</keyword>
<protein>
    <submittedName>
        <fullName evidence="13">TonB-dependent receptor plug</fullName>
    </submittedName>
</protein>
<dbReference type="Gene3D" id="2.40.170.20">
    <property type="entry name" value="TonB-dependent receptor, beta-barrel domain"/>
    <property type="match status" value="1"/>
</dbReference>
<evidence type="ECO:0000256" key="6">
    <source>
        <dbReference type="ARBA" id="ARBA00023136"/>
    </source>
</evidence>
<evidence type="ECO:0000256" key="1">
    <source>
        <dbReference type="ARBA" id="ARBA00004571"/>
    </source>
</evidence>
<dbReference type="InterPro" id="IPR018247">
    <property type="entry name" value="EF_Hand_1_Ca_BS"/>
</dbReference>
<dbReference type="STRING" id="485917.Phep_3877"/>
<dbReference type="AlphaFoldDB" id="C6XV60"/>
<keyword evidence="10" id="KW-0732">Signal</keyword>
<feature type="domain" description="TonB-dependent receptor-like beta-barrel" evidence="11">
    <location>
        <begin position="444"/>
        <end position="1000"/>
    </location>
</feature>
<keyword evidence="7 8" id="KW-0998">Cell outer membrane</keyword>
<dbReference type="Gene3D" id="2.170.130.10">
    <property type="entry name" value="TonB-dependent receptor, plug domain"/>
    <property type="match status" value="1"/>
</dbReference>
<evidence type="ECO:0000313" key="13">
    <source>
        <dbReference type="EMBL" id="ACU06068.1"/>
    </source>
</evidence>
<dbReference type="RefSeq" id="WP_015809677.1">
    <property type="nucleotide sequence ID" value="NC_013061.1"/>
</dbReference>
<evidence type="ECO:0000256" key="5">
    <source>
        <dbReference type="ARBA" id="ARBA00023077"/>
    </source>
</evidence>
<keyword evidence="3 8" id="KW-1134">Transmembrane beta strand</keyword>
<accession>C6XV60</accession>
<dbReference type="SUPFAM" id="SSF49464">
    <property type="entry name" value="Carboxypeptidase regulatory domain-like"/>
    <property type="match status" value="1"/>
</dbReference>
<dbReference type="FunFam" id="2.170.130.10:FF:000003">
    <property type="entry name" value="SusC/RagA family TonB-linked outer membrane protein"/>
    <property type="match status" value="1"/>
</dbReference>
<dbReference type="Pfam" id="PF07715">
    <property type="entry name" value="Plug"/>
    <property type="match status" value="1"/>
</dbReference>
<dbReference type="NCBIfam" id="TIGR04056">
    <property type="entry name" value="OMP_RagA_SusC"/>
    <property type="match status" value="1"/>
</dbReference>
<feature type="domain" description="TonB-dependent receptor plug" evidence="12">
    <location>
        <begin position="114"/>
        <end position="222"/>
    </location>
</feature>
<evidence type="ECO:0000256" key="9">
    <source>
        <dbReference type="RuleBase" id="RU003357"/>
    </source>
</evidence>
<comment type="subcellular location">
    <subcellularLocation>
        <location evidence="1 8">Cell outer membrane</location>
        <topology evidence="1 8">Multi-pass membrane protein</topology>
    </subcellularLocation>
</comment>
<evidence type="ECO:0000256" key="4">
    <source>
        <dbReference type="ARBA" id="ARBA00022692"/>
    </source>
</evidence>
<dbReference type="Pfam" id="PF00593">
    <property type="entry name" value="TonB_dep_Rec_b-barrel"/>
    <property type="match status" value="1"/>
</dbReference>
<gene>
    <name evidence="13" type="ordered locus">Phep_3877</name>
</gene>
<feature type="signal peptide" evidence="10">
    <location>
        <begin position="1"/>
        <end position="22"/>
    </location>
</feature>
<keyword evidence="6 8" id="KW-0472">Membrane</keyword>
<dbReference type="NCBIfam" id="TIGR04057">
    <property type="entry name" value="SusC_RagA_signa"/>
    <property type="match status" value="1"/>
</dbReference>
<evidence type="ECO:0000256" key="10">
    <source>
        <dbReference type="SAM" id="SignalP"/>
    </source>
</evidence>
<dbReference type="InterPro" id="IPR012910">
    <property type="entry name" value="Plug_dom"/>
</dbReference>
<dbReference type="InterPro" id="IPR023996">
    <property type="entry name" value="TonB-dep_OMP_SusC/RagA"/>
</dbReference>
<dbReference type="PROSITE" id="PS00018">
    <property type="entry name" value="EF_HAND_1"/>
    <property type="match status" value="1"/>
</dbReference>
<dbReference type="OrthoDB" id="9768177at2"/>
<dbReference type="InterPro" id="IPR036942">
    <property type="entry name" value="Beta-barrel_TonB_sf"/>
</dbReference>
<dbReference type="InterPro" id="IPR023997">
    <property type="entry name" value="TonB-dep_OMP_SusC/RagA_CS"/>
</dbReference>
<dbReference type="GO" id="GO:0009279">
    <property type="term" value="C:cell outer membrane"/>
    <property type="evidence" value="ECO:0007669"/>
    <property type="project" value="UniProtKB-SubCell"/>
</dbReference>
<dbReference type="SUPFAM" id="SSF56935">
    <property type="entry name" value="Porins"/>
    <property type="match status" value="1"/>
</dbReference>
<evidence type="ECO:0000256" key="3">
    <source>
        <dbReference type="ARBA" id="ARBA00022452"/>
    </source>
</evidence>
<evidence type="ECO:0000256" key="2">
    <source>
        <dbReference type="ARBA" id="ARBA00022448"/>
    </source>
</evidence>
<dbReference type="KEGG" id="phe:Phep_3877"/>
<dbReference type="EMBL" id="CP001681">
    <property type="protein sequence ID" value="ACU06068.1"/>
    <property type="molecule type" value="Genomic_DNA"/>
</dbReference>
<dbReference type="InterPro" id="IPR039426">
    <property type="entry name" value="TonB-dep_rcpt-like"/>
</dbReference>
<evidence type="ECO:0000259" key="11">
    <source>
        <dbReference type="Pfam" id="PF00593"/>
    </source>
</evidence>
<name>C6XV60_PEDHD</name>
<dbReference type="InterPro" id="IPR037066">
    <property type="entry name" value="Plug_dom_sf"/>
</dbReference>
<evidence type="ECO:0000313" key="14">
    <source>
        <dbReference type="Proteomes" id="UP000000852"/>
    </source>
</evidence>
<dbReference type="InterPro" id="IPR000531">
    <property type="entry name" value="Beta-barrel_TonB"/>
</dbReference>
<keyword evidence="4 8" id="KW-0812">Transmembrane</keyword>
<dbReference type="eggNOG" id="COG1629">
    <property type="taxonomic scope" value="Bacteria"/>
</dbReference>
<dbReference type="HOGENOM" id="CLU_004317_1_0_10"/>
<dbReference type="InterPro" id="IPR008969">
    <property type="entry name" value="CarboxyPept-like_regulatory"/>
</dbReference>